<dbReference type="CTD" id="36339829"/>
<dbReference type="EMBL" id="APAU02000024">
    <property type="protein sequence ID" value="EUB61081.1"/>
    <property type="molecule type" value="Genomic_DNA"/>
</dbReference>
<evidence type="ECO:0000313" key="1">
    <source>
        <dbReference type="EMBL" id="EUB61081.1"/>
    </source>
</evidence>
<dbReference type="GeneID" id="36339829"/>
<sequence length="52" mass="5771">MSTNEQCACPTAEDFESWNKCLATFFPQGFIRMPKTYSTGGATDRDCGDQGR</sequence>
<dbReference type="Proteomes" id="UP000019149">
    <property type="component" value="Unassembled WGS sequence"/>
</dbReference>
<name>W6UIU4_ECHGR</name>
<proteinExistence type="predicted"/>
<evidence type="ECO:0000313" key="2">
    <source>
        <dbReference type="Proteomes" id="UP000019149"/>
    </source>
</evidence>
<protein>
    <submittedName>
        <fullName evidence="1">Uncharacterized protein</fullName>
    </submittedName>
</protein>
<reference evidence="1 2" key="1">
    <citation type="journal article" date="2013" name="Nat. Genet.">
        <title>The genome of the hydatid tapeworm Echinococcus granulosus.</title>
        <authorList>
            <person name="Zheng H."/>
            <person name="Zhang W."/>
            <person name="Zhang L."/>
            <person name="Zhang Z."/>
            <person name="Li J."/>
            <person name="Lu G."/>
            <person name="Zhu Y."/>
            <person name="Wang Y."/>
            <person name="Huang Y."/>
            <person name="Liu J."/>
            <person name="Kang H."/>
            <person name="Chen J."/>
            <person name="Wang L."/>
            <person name="Chen A."/>
            <person name="Yu S."/>
            <person name="Gao Z."/>
            <person name="Jin L."/>
            <person name="Gu W."/>
            <person name="Wang Z."/>
            <person name="Zhao L."/>
            <person name="Shi B."/>
            <person name="Wen H."/>
            <person name="Lin R."/>
            <person name="Jones M.K."/>
            <person name="Brejova B."/>
            <person name="Vinar T."/>
            <person name="Zhao G."/>
            <person name="McManus D.P."/>
            <person name="Chen Z."/>
            <person name="Zhou Y."/>
            <person name="Wang S."/>
        </authorList>
    </citation>
    <scope>NUCLEOTIDE SEQUENCE [LARGE SCALE GENOMIC DNA]</scope>
</reference>
<keyword evidence="2" id="KW-1185">Reference proteome</keyword>
<organism evidence="1 2">
    <name type="scientific">Echinococcus granulosus</name>
    <name type="common">Hydatid tapeworm</name>
    <dbReference type="NCBI Taxonomy" id="6210"/>
    <lineage>
        <taxon>Eukaryota</taxon>
        <taxon>Metazoa</taxon>
        <taxon>Spiralia</taxon>
        <taxon>Lophotrochozoa</taxon>
        <taxon>Platyhelminthes</taxon>
        <taxon>Cestoda</taxon>
        <taxon>Eucestoda</taxon>
        <taxon>Cyclophyllidea</taxon>
        <taxon>Taeniidae</taxon>
        <taxon>Echinococcus</taxon>
        <taxon>Echinococcus granulosus group</taxon>
    </lineage>
</organism>
<accession>W6UIU4</accession>
<dbReference type="RefSeq" id="XP_024352277.1">
    <property type="nucleotide sequence ID" value="XM_024493363.1"/>
</dbReference>
<comment type="caution">
    <text evidence="1">The sequence shown here is derived from an EMBL/GenBank/DDBJ whole genome shotgun (WGS) entry which is preliminary data.</text>
</comment>
<dbReference type="AlphaFoldDB" id="W6UIU4"/>
<dbReference type="KEGG" id="egl:EGR_04114"/>
<gene>
    <name evidence="1" type="ORF">EGR_04114</name>
</gene>